<dbReference type="GO" id="GO:0000272">
    <property type="term" value="P:polysaccharide catabolic process"/>
    <property type="evidence" value="ECO:0007669"/>
    <property type="project" value="UniProtKB-KW"/>
</dbReference>
<evidence type="ECO:0000313" key="8">
    <source>
        <dbReference type="EMBL" id="KAJ9148328.1"/>
    </source>
</evidence>
<feature type="domain" description="Mannosidase Ig/CBM-like" evidence="6">
    <location>
        <begin position="595"/>
        <end position="675"/>
    </location>
</feature>
<organism evidence="8 9">
    <name type="scientific">Pleurostoma richardsiae</name>
    <dbReference type="NCBI Taxonomy" id="41990"/>
    <lineage>
        <taxon>Eukaryota</taxon>
        <taxon>Fungi</taxon>
        <taxon>Dikarya</taxon>
        <taxon>Ascomycota</taxon>
        <taxon>Pezizomycotina</taxon>
        <taxon>Sordariomycetes</taxon>
        <taxon>Sordariomycetidae</taxon>
        <taxon>Calosphaeriales</taxon>
        <taxon>Pleurostomataceae</taxon>
        <taxon>Pleurostoma</taxon>
    </lineage>
</organism>
<keyword evidence="3" id="KW-0326">Glycosidase</keyword>
<protein>
    <submittedName>
        <fullName evidence="8">Exo-beta-D-glucosaminidase</fullName>
    </submittedName>
</protein>
<dbReference type="Gene3D" id="3.20.20.80">
    <property type="entry name" value="Glycosidases"/>
    <property type="match status" value="1"/>
</dbReference>
<keyword evidence="1" id="KW-0378">Hydrolase</keyword>
<dbReference type="PANTHER" id="PTHR43536">
    <property type="entry name" value="MANNOSYLGLYCOPROTEIN ENDO-BETA-MANNOSIDASE"/>
    <property type="match status" value="1"/>
</dbReference>
<evidence type="ECO:0000313" key="9">
    <source>
        <dbReference type="Proteomes" id="UP001174694"/>
    </source>
</evidence>
<reference evidence="8" key="1">
    <citation type="submission" date="2022-07" db="EMBL/GenBank/DDBJ databases">
        <title>Fungi with potential for degradation of polypropylene.</title>
        <authorList>
            <person name="Gostincar C."/>
        </authorList>
    </citation>
    <scope>NUCLEOTIDE SEQUENCE</scope>
    <source>
        <strain evidence="8">EXF-13308</strain>
    </source>
</reference>
<keyword evidence="2" id="KW-0119">Carbohydrate metabolism</keyword>
<comment type="caution">
    <text evidence="8">The sequence shown here is derived from an EMBL/GenBank/DDBJ whole genome shotgun (WGS) entry which is preliminary data.</text>
</comment>
<dbReference type="Pfam" id="PF00703">
    <property type="entry name" value="Glyco_hydro_2"/>
    <property type="match status" value="1"/>
</dbReference>
<dbReference type="SUPFAM" id="SSF49785">
    <property type="entry name" value="Galactose-binding domain-like"/>
    <property type="match status" value="1"/>
</dbReference>
<dbReference type="Gene3D" id="2.60.40.10">
    <property type="entry name" value="Immunoglobulins"/>
    <property type="match status" value="3"/>
</dbReference>
<dbReference type="InterPro" id="IPR006102">
    <property type="entry name" value="Ig-like_GH2"/>
</dbReference>
<dbReference type="GO" id="GO:0004553">
    <property type="term" value="F:hydrolase activity, hydrolyzing O-glycosyl compounds"/>
    <property type="evidence" value="ECO:0007669"/>
    <property type="project" value="InterPro"/>
</dbReference>
<keyword evidence="4" id="KW-0624">Polysaccharide degradation</keyword>
<feature type="domain" description="Glycoside hydrolase family 2 immunoglobulin-like beta-sandwich" evidence="5">
    <location>
        <begin position="138"/>
        <end position="237"/>
    </location>
</feature>
<dbReference type="InterPro" id="IPR036156">
    <property type="entry name" value="Beta-gal/glucu_dom_sf"/>
</dbReference>
<dbReference type="InterPro" id="IPR008979">
    <property type="entry name" value="Galactose-bd-like_sf"/>
</dbReference>
<dbReference type="Gene3D" id="2.60.120.260">
    <property type="entry name" value="Galactose-binding domain-like"/>
    <property type="match status" value="1"/>
</dbReference>
<dbReference type="Pfam" id="PF18368">
    <property type="entry name" value="Ig_GlcNase"/>
    <property type="match status" value="1"/>
</dbReference>
<evidence type="ECO:0000259" key="7">
    <source>
        <dbReference type="Pfam" id="PF18368"/>
    </source>
</evidence>
<dbReference type="InterPro" id="IPR043534">
    <property type="entry name" value="EBDG/EBM"/>
</dbReference>
<proteinExistence type="predicted"/>
<dbReference type="SUPFAM" id="SSF51445">
    <property type="entry name" value="(Trans)glycosidases"/>
    <property type="match status" value="1"/>
</dbReference>
<dbReference type="InterPro" id="IPR013783">
    <property type="entry name" value="Ig-like_fold"/>
</dbReference>
<gene>
    <name evidence="8" type="ORF">NKR23_g5227</name>
</gene>
<evidence type="ECO:0000256" key="3">
    <source>
        <dbReference type="ARBA" id="ARBA00023295"/>
    </source>
</evidence>
<dbReference type="AlphaFoldDB" id="A0AA38RTP1"/>
<keyword evidence="9" id="KW-1185">Reference proteome</keyword>
<evidence type="ECO:0000259" key="6">
    <source>
        <dbReference type="Pfam" id="PF17786"/>
    </source>
</evidence>
<sequence length="797" mass="87980">MHPLLRYYQGLEISQLFLPGTSSRHPNPGKHYLLQTNGISSKADVFFNGHHIANKSFQSGGYGGHTYDISEFVGGENALLIQTYPTDYNYDFAQGFVDWNPYPADNGTGIWRNVTIKETGPVALGPLSVLTYVPVPVEKHSAVVTVRANVMNLENTTVTFRVDGLISEEAGGIPHKLEESFTVGPLGSTVVALSLTLENPKIWWPKQWGGQPLYNAQLSLPTKGALSDSTEAVFGIRNITSTVNSHDDRIFTLNGHPFQVLGGGYSPDIFLRWDSAKFAAQAQYVLDMGLNTIRLEGKMEHPELYEIADRMGLMVIPGWECCDKWEAWSYNDELSVSPVPVWDADDYATANDSMRHESAMLQTHPSVLAYLVGSDFWPNDQATAIYADALAEAGWQTPIVASASKRGYPQLLGPSGMKMDGPYDWVPPNYWYDPEPSADRLGAAFGFGSELGAGVGTPELGSLRKFLSEDDLTDLWTKPNKGLFHMSTAVSQFHDRSIYNDGLYHRYGAPMSLEDYVLKAQMMDYEATRAQFEAYSAMWSAERPATGAVYWMLNNAWPSLHWNQFDYYLQPAGSYFGTKTGSRIEHVAYDYVAKKVYLINHSLDREGPRTVKVEVLTMNGTVMSSDTISVSTQPNQSMAVIEVSTLAAPGVVVFLKLVLLDGTQTLSRNVYWVAPTLDALDWDNSTWYHTPVTKYANYTALSRLSAANISVSASQPLCGGSARAVMLENHSPVPAFFVRLNLVDAHDGDVVPVLWSDNYVTLWPHEKLELKVSYISGTAATIQVSGGNVAAAEVRLP</sequence>
<evidence type="ECO:0000256" key="2">
    <source>
        <dbReference type="ARBA" id="ARBA00023277"/>
    </source>
</evidence>
<dbReference type="Proteomes" id="UP001174694">
    <property type="component" value="Unassembled WGS sequence"/>
</dbReference>
<dbReference type="SUPFAM" id="SSF49303">
    <property type="entry name" value="beta-Galactosidase/glucuronidase domain"/>
    <property type="match status" value="3"/>
</dbReference>
<evidence type="ECO:0000256" key="1">
    <source>
        <dbReference type="ARBA" id="ARBA00022801"/>
    </source>
</evidence>
<name>A0AA38RTP1_9PEZI</name>
<evidence type="ECO:0000259" key="5">
    <source>
        <dbReference type="Pfam" id="PF00703"/>
    </source>
</evidence>
<dbReference type="PANTHER" id="PTHR43536:SF1">
    <property type="entry name" value="MANNOSYLGLYCOPROTEIN ENDO-BETA-MANNOSIDASE"/>
    <property type="match status" value="1"/>
</dbReference>
<dbReference type="Pfam" id="PF17786">
    <property type="entry name" value="Mannosidase_ig"/>
    <property type="match status" value="1"/>
</dbReference>
<dbReference type="InterPro" id="IPR017853">
    <property type="entry name" value="GH"/>
</dbReference>
<feature type="domain" description="Exo-beta-D-glucosaminidase Ig-fold" evidence="7">
    <location>
        <begin position="687"/>
        <end position="789"/>
    </location>
</feature>
<dbReference type="InterPro" id="IPR041447">
    <property type="entry name" value="Mannosidase_ig"/>
</dbReference>
<accession>A0AA38RTP1</accession>
<evidence type="ECO:0000256" key="4">
    <source>
        <dbReference type="ARBA" id="ARBA00023326"/>
    </source>
</evidence>
<dbReference type="EMBL" id="JANBVO010000013">
    <property type="protein sequence ID" value="KAJ9148328.1"/>
    <property type="molecule type" value="Genomic_DNA"/>
</dbReference>
<dbReference type="InterPro" id="IPR041351">
    <property type="entry name" value="Ig_GlcNase"/>
</dbReference>